<name>A0AA42CM27_9HYPH</name>
<sequence length="174" mass="18701">MRRLLLSILGIFDAFFAGVRNAIFGVPQPTVLDTATADAIAEQSVGHRALADLHAAIDAERLKADALDRRAAVTAPAAAAPVQVPQPMPDPERWYRVLASSGDVSAFAFGTESEAQEYWEVGGDGWRVEPVTEAEDVFVLETIKGSGGSLRGARVKSLADELSDWRSERSSSFN</sequence>
<protein>
    <submittedName>
        <fullName evidence="1">Uncharacterized protein</fullName>
    </submittedName>
</protein>
<keyword evidence="2" id="KW-1185">Reference proteome</keyword>
<proteinExistence type="predicted"/>
<accession>A0AA42CM27</accession>
<dbReference type="RefSeq" id="WP_282588500.1">
    <property type="nucleotide sequence ID" value="NZ_JAMOIM010000040.1"/>
</dbReference>
<comment type="caution">
    <text evidence="1">The sequence shown here is derived from an EMBL/GenBank/DDBJ whole genome shotgun (WGS) entry which is preliminary data.</text>
</comment>
<dbReference type="EMBL" id="JAMOIM010000040">
    <property type="protein sequence ID" value="MCW6512123.1"/>
    <property type="molecule type" value="Genomic_DNA"/>
</dbReference>
<organism evidence="1 2">
    <name type="scientific">Lichenifustis flavocetrariae</name>
    <dbReference type="NCBI Taxonomy" id="2949735"/>
    <lineage>
        <taxon>Bacteria</taxon>
        <taxon>Pseudomonadati</taxon>
        <taxon>Pseudomonadota</taxon>
        <taxon>Alphaproteobacteria</taxon>
        <taxon>Hyphomicrobiales</taxon>
        <taxon>Lichenihabitantaceae</taxon>
        <taxon>Lichenifustis</taxon>
    </lineage>
</organism>
<dbReference type="AlphaFoldDB" id="A0AA42CM27"/>
<evidence type="ECO:0000313" key="2">
    <source>
        <dbReference type="Proteomes" id="UP001165667"/>
    </source>
</evidence>
<gene>
    <name evidence="1" type="ORF">M8523_29770</name>
</gene>
<reference evidence="1" key="1">
    <citation type="submission" date="2022-05" db="EMBL/GenBank/DDBJ databases">
        <authorList>
            <person name="Pankratov T."/>
        </authorList>
    </citation>
    <scope>NUCLEOTIDE SEQUENCE</scope>
    <source>
        <strain evidence="1">BP6-180914</strain>
    </source>
</reference>
<evidence type="ECO:0000313" key="1">
    <source>
        <dbReference type="EMBL" id="MCW6512123.1"/>
    </source>
</evidence>
<dbReference type="Proteomes" id="UP001165667">
    <property type="component" value="Unassembled WGS sequence"/>
</dbReference>